<dbReference type="SUPFAM" id="SSF52540">
    <property type="entry name" value="P-loop containing nucleoside triphosphate hydrolases"/>
    <property type="match status" value="1"/>
</dbReference>
<evidence type="ECO:0000313" key="2">
    <source>
        <dbReference type="Proteomes" id="UP000509448"/>
    </source>
</evidence>
<sequence length="198" mass="21815">MLSGSGLETRDRRRGPRPLIDVAFTGHALAGKTTSANYLAARYGYTVYSFATPLKDVSRVLWPDAWRDGKPRALLQRLGDALRGVDENVFVDHLVRRVRAGPRPAAVDDLRLLDEAKALRAEGFVVVKIERPSLVPDAAWEHRSEREIDQIEPDYVIVNDGTLTDLYAKLDALAEALGAGPGAGSFGAEADEFIRRDF</sequence>
<dbReference type="KEGG" id="ccai:NAS2_1038"/>
<name>A0A4P2VEK7_9ARCH</name>
<proteinExistence type="predicted"/>
<evidence type="ECO:0000313" key="1">
    <source>
        <dbReference type="EMBL" id="BBE42427.1"/>
    </source>
</evidence>
<dbReference type="InterPro" id="IPR027417">
    <property type="entry name" value="P-loop_NTPase"/>
</dbReference>
<accession>A0A4P2VEK7</accession>
<keyword evidence="2" id="KW-1185">Reference proteome</keyword>
<dbReference type="Proteomes" id="UP000509448">
    <property type="component" value="Chromosome"/>
</dbReference>
<organism evidence="1 2">
    <name type="scientific">Conexivisphaera calida</name>
    <dbReference type="NCBI Taxonomy" id="1874277"/>
    <lineage>
        <taxon>Archaea</taxon>
        <taxon>Nitrososphaerota</taxon>
        <taxon>Conexivisphaeria</taxon>
        <taxon>Conexivisphaerales</taxon>
        <taxon>Conexivisphaeraceae</taxon>
        <taxon>Conexivisphaera</taxon>
    </lineage>
</organism>
<reference evidence="1 2" key="1">
    <citation type="journal article" date="2019" name="ISME J.">
        <title>Isolation and characterization of a thermophilic sulfur- and iron-reducing thaumarchaeote from a terrestrial acidic hot spring.</title>
        <authorList>
            <person name="Kato S."/>
            <person name="Itoh T."/>
            <person name="Yuki M."/>
            <person name="Nagamori M."/>
            <person name="Ohnishi M."/>
            <person name="Uematsu K."/>
            <person name="Suzuki K."/>
            <person name="Takashina T."/>
            <person name="Ohkuma M."/>
        </authorList>
    </citation>
    <scope>NUCLEOTIDE SEQUENCE [LARGE SCALE GENOMIC DNA]</scope>
    <source>
        <strain evidence="1 2">NAS-02</strain>
    </source>
</reference>
<gene>
    <name evidence="1" type="ORF">NAS2_1038</name>
</gene>
<keyword evidence="1" id="KW-0418">Kinase</keyword>
<protein>
    <submittedName>
        <fullName evidence="1">Adenylate kinase and related kinases</fullName>
    </submittedName>
</protein>
<dbReference type="Gene3D" id="3.40.50.300">
    <property type="entry name" value="P-loop containing nucleotide triphosphate hydrolases"/>
    <property type="match status" value="1"/>
</dbReference>
<dbReference type="GO" id="GO:0016301">
    <property type="term" value="F:kinase activity"/>
    <property type="evidence" value="ECO:0007669"/>
    <property type="project" value="UniProtKB-KW"/>
</dbReference>
<dbReference type="EMBL" id="AP018732">
    <property type="protein sequence ID" value="BBE42427.1"/>
    <property type="molecule type" value="Genomic_DNA"/>
</dbReference>
<dbReference type="AlphaFoldDB" id="A0A4P2VEK7"/>
<keyword evidence="1" id="KW-0808">Transferase</keyword>